<dbReference type="EMBL" id="CM003532">
    <property type="protein sequence ID" value="RCV25623.1"/>
    <property type="molecule type" value="Genomic_DNA"/>
</dbReference>
<evidence type="ECO:0000256" key="5">
    <source>
        <dbReference type="ARBA" id="ARBA00022927"/>
    </source>
</evidence>
<sequence length="991" mass="106098">MLSNPNSNPAAPAYHLGRAGTFPRPQLPPKPHGSSLFTLPPQPMASAPPAPAPAHTAGPSLVDTLFQRSLDDLVKSLRSDPSAAGESAAVARALSEIHREIRAPDAATKAVALQKLTYLSSLHFAPVASHPLAFPAIELLASPSLPHKRLAYLAASLSLHPASLSLLPLATHQLHKDLSPSASAAAAHRHVSALALQLLGSPAAAAAPDLAVHLAHDLVPHLSRGSPRAIAAAARVIAGAPSAAVPVLFKPLAACLASPDPRASTAAAAAFCDLAAPPADAAPFLPLAPDLYTLLTTSRSNWALIKVLKLFARLAPLESRLAARIVDPVCQLLTRSAAMSLTFECIRTVLTALPAHDAAVRLAIGKAKEFLAAADDPNLRYLGLLALGMLGPAYATAVNDCRDVIAQSLGDADSNIRREALHLMMGMVDENNIMDIASMLVSHAAKSDPEFANDILGVVLAACGRNVYELVADFDWYALLLTDMARSLHCAQGDEIGRQLVDVGLRVQDARSELVRAARTLLIDPALLGNHFLCPVLSAAAWISGEYAELTKDPVELVEALLQPRTSLLPMSVRAVYVHAVFKVLTFCLSVYVEKLGDSNKEVDVVFDGLAIDQTASGESKVTLGSAEEQDIRASAVRKDPFSHESMLYMINLIETTVGPLVECNEVEVQERAHNLIGFVHLVRDIQELNQKKVADDDKQSRVKELVKTMRTVFCQELGPVSVTAQMKVASPDGLDLNENLVELADVVSEDDTTPSTSIFFYPRSRDSVETRDEPAVSIGSSSLSEHRKRHGIFYLPTGNTEDEQSDYPHVNDTLPSCSNATVYGDNSKTIEPVFAGKKSKSTKSRPKVVKLDGEDFLSSMMATANALKEDPLSGALRGVLLGRDAKASSSQKALDVNSEAIPNLMGTNESSSQQIEYLGSHPTSSSRTSMRQNHDKEKGTNPPESDAKQSRKHRSSGRSGHRQGKHKHRERSSTQPDIVPQAPVIQDFLL</sequence>
<dbReference type="Gene3D" id="1.25.10.10">
    <property type="entry name" value="Leucine-rich Repeat Variant"/>
    <property type="match status" value="1"/>
</dbReference>
<dbReference type="InterPro" id="IPR016024">
    <property type="entry name" value="ARM-type_fold"/>
</dbReference>
<evidence type="ECO:0000256" key="4">
    <source>
        <dbReference type="ARBA" id="ARBA00022737"/>
    </source>
</evidence>
<evidence type="ECO:0000256" key="3">
    <source>
        <dbReference type="ARBA" id="ARBA00022448"/>
    </source>
</evidence>
<dbReference type="InterPro" id="IPR011989">
    <property type="entry name" value="ARM-like"/>
</dbReference>
<keyword evidence="6" id="KW-0472">Membrane</keyword>
<name>A0A368R663_SETIT</name>
<dbReference type="GO" id="GO:0006886">
    <property type="term" value="P:intracellular protein transport"/>
    <property type="evidence" value="ECO:0007669"/>
    <property type="project" value="InterPro"/>
</dbReference>
<feature type="compositionally biased region" description="Polar residues" evidence="7">
    <location>
        <begin position="906"/>
        <end position="932"/>
    </location>
</feature>
<dbReference type="Pfam" id="PF01602">
    <property type="entry name" value="Adaptin_N"/>
    <property type="match status" value="1"/>
</dbReference>
<comment type="subcellular location">
    <subcellularLocation>
        <location evidence="1">Endomembrane system</location>
    </subcellularLocation>
</comment>
<gene>
    <name evidence="9" type="ORF">SETIT_5G180300v2</name>
</gene>
<dbReference type="AlphaFoldDB" id="A0A368R663"/>
<dbReference type="SUPFAM" id="SSF48371">
    <property type="entry name" value="ARM repeat"/>
    <property type="match status" value="1"/>
</dbReference>
<keyword evidence="3" id="KW-0813">Transport</keyword>
<dbReference type="GO" id="GO:0030123">
    <property type="term" value="C:AP-3 adaptor complex"/>
    <property type="evidence" value="ECO:0007669"/>
    <property type="project" value="InterPro"/>
</dbReference>
<evidence type="ECO:0000256" key="1">
    <source>
        <dbReference type="ARBA" id="ARBA00004308"/>
    </source>
</evidence>
<dbReference type="GO" id="GO:0012505">
    <property type="term" value="C:endomembrane system"/>
    <property type="evidence" value="ECO:0007669"/>
    <property type="project" value="UniProtKB-SubCell"/>
</dbReference>
<organism evidence="9">
    <name type="scientific">Setaria italica</name>
    <name type="common">Foxtail millet</name>
    <name type="synonym">Panicum italicum</name>
    <dbReference type="NCBI Taxonomy" id="4555"/>
    <lineage>
        <taxon>Eukaryota</taxon>
        <taxon>Viridiplantae</taxon>
        <taxon>Streptophyta</taxon>
        <taxon>Embryophyta</taxon>
        <taxon>Tracheophyta</taxon>
        <taxon>Spermatophyta</taxon>
        <taxon>Magnoliopsida</taxon>
        <taxon>Liliopsida</taxon>
        <taxon>Poales</taxon>
        <taxon>Poaceae</taxon>
        <taxon>PACMAD clade</taxon>
        <taxon>Panicoideae</taxon>
        <taxon>Panicodae</taxon>
        <taxon>Paniceae</taxon>
        <taxon>Cenchrinae</taxon>
        <taxon>Setaria</taxon>
    </lineage>
</organism>
<reference evidence="9" key="2">
    <citation type="submission" date="2015-07" db="EMBL/GenBank/DDBJ databases">
        <authorList>
            <person name="Noorani M."/>
        </authorList>
    </citation>
    <scope>NUCLEOTIDE SEQUENCE</scope>
    <source>
        <strain evidence="9">Yugu1</strain>
    </source>
</reference>
<evidence type="ECO:0000259" key="8">
    <source>
        <dbReference type="Pfam" id="PF01602"/>
    </source>
</evidence>
<dbReference type="STRING" id="4555.A0A368R663"/>
<feature type="compositionally biased region" description="Pro residues" evidence="7">
    <location>
        <begin position="40"/>
        <end position="52"/>
    </location>
</feature>
<feature type="compositionally biased region" description="Basic residues" evidence="7">
    <location>
        <begin position="951"/>
        <end position="971"/>
    </location>
</feature>
<feature type="region of interest" description="Disordered" evidence="7">
    <location>
        <begin position="904"/>
        <end position="991"/>
    </location>
</feature>
<evidence type="ECO:0000313" key="9">
    <source>
        <dbReference type="EMBL" id="RCV25623.1"/>
    </source>
</evidence>
<dbReference type="GO" id="GO:0016192">
    <property type="term" value="P:vesicle-mediated transport"/>
    <property type="evidence" value="ECO:0007669"/>
    <property type="project" value="InterPro"/>
</dbReference>
<protein>
    <recommendedName>
        <fullName evidence="8">Clathrin/coatomer adaptor adaptin-like N-terminal domain-containing protein</fullName>
    </recommendedName>
</protein>
<accession>A0A368R663</accession>
<feature type="compositionally biased region" description="Basic and acidic residues" evidence="7">
    <location>
        <begin position="933"/>
        <end position="950"/>
    </location>
</feature>
<feature type="domain" description="Clathrin/coatomer adaptor adaptin-like N-terminal" evidence="8">
    <location>
        <begin position="93"/>
        <end position="584"/>
    </location>
</feature>
<dbReference type="InterPro" id="IPR017105">
    <property type="entry name" value="AP3_complex_dsu"/>
</dbReference>
<reference evidence="9" key="1">
    <citation type="journal article" date="2012" name="Nat. Biotechnol.">
        <title>Reference genome sequence of the model plant Setaria.</title>
        <authorList>
            <person name="Bennetzen J.L."/>
            <person name="Schmutz J."/>
            <person name="Wang H."/>
            <person name="Percifield R."/>
            <person name="Hawkins J."/>
            <person name="Pontaroli A.C."/>
            <person name="Estep M."/>
            <person name="Feng L."/>
            <person name="Vaughn J.N."/>
            <person name="Grimwood J."/>
            <person name="Jenkins J."/>
            <person name="Barry K."/>
            <person name="Lindquist E."/>
            <person name="Hellsten U."/>
            <person name="Deshpande S."/>
            <person name="Wang X."/>
            <person name="Wu X."/>
            <person name="Mitros T."/>
            <person name="Triplett J."/>
            <person name="Yang X."/>
            <person name="Ye C.Y."/>
            <person name="Mauro-Herrera M."/>
            <person name="Wang L."/>
            <person name="Li P."/>
            <person name="Sharma M."/>
            <person name="Sharma R."/>
            <person name="Ronald P.C."/>
            <person name="Panaud O."/>
            <person name="Kellogg E.A."/>
            <person name="Brutnell T.P."/>
            <person name="Doust A.N."/>
            <person name="Tuskan G.A."/>
            <person name="Rokhsar D."/>
            <person name="Devos K.M."/>
        </authorList>
    </citation>
    <scope>NUCLEOTIDE SEQUENCE [LARGE SCALE GENOMIC DNA]</scope>
    <source>
        <strain evidence="9">Yugu1</strain>
    </source>
</reference>
<proteinExistence type="inferred from homology"/>
<keyword evidence="4" id="KW-0677">Repeat</keyword>
<evidence type="ECO:0000256" key="6">
    <source>
        <dbReference type="ARBA" id="ARBA00023136"/>
    </source>
</evidence>
<dbReference type="InterPro" id="IPR002553">
    <property type="entry name" value="Clathrin/coatomer_adapt-like_N"/>
</dbReference>
<dbReference type="PANTHER" id="PTHR22781:SF12">
    <property type="entry name" value="AP-3 COMPLEX SUBUNIT DELTA-1"/>
    <property type="match status" value="1"/>
</dbReference>
<dbReference type="OrthoDB" id="10264595at2759"/>
<evidence type="ECO:0000256" key="7">
    <source>
        <dbReference type="SAM" id="MobiDB-lite"/>
    </source>
</evidence>
<evidence type="ECO:0000256" key="2">
    <source>
        <dbReference type="ARBA" id="ARBA00006613"/>
    </source>
</evidence>
<feature type="region of interest" description="Disordered" evidence="7">
    <location>
        <begin position="1"/>
        <end position="59"/>
    </location>
</feature>
<keyword evidence="5" id="KW-0653">Protein transport</keyword>
<comment type="similarity">
    <text evidence="2">Belongs to the adaptor complexes large subunit family.</text>
</comment>
<dbReference type="PANTHER" id="PTHR22781">
    <property type="entry name" value="DELTA ADAPTIN-RELATED"/>
    <property type="match status" value="1"/>
</dbReference>